<dbReference type="RefSeq" id="WP_344126314.1">
    <property type="nucleotide sequence ID" value="NZ_BAAARA010000002.1"/>
</dbReference>
<evidence type="ECO:0008006" key="3">
    <source>
        <dbReference type="Google" id="ProtNLM"/>
    </source>
</evidence>
<dbReference type="Proteomes" id="UP001501218">
    <property type="component" value="Unassembled WGS sequence"/>
</dbReference>
<keyword evidence="2" id="KW-1185">Reference proteome</keyword>
<evidence type="ECO:0000313" key="2">
    <source>
        <dbReference type="Proteomes" id="UP001501218"/>
    </source>
</evidence>
<proteinExistence type="predicted"/>
<dbReference type="InterPro" id="IPR036271">
    <property type="entry name" value="Tet_transcr_reg_TetR-rel_C_sf"/>
</dbReference>
<dbReference type="EMBL" id="BAAARA010000002">
    <property type="protein sequence ID" value="GAA2333597.1"/>
    <property type="molecule type" value="Genomic_DNA"/>
</dbReference>
<sequence length="91" mass="9727">MAFEPAQVNAAVEIANPEHPAFAVVTEHKRRLGQRLAELVAEAGIPEPEQVAADIVVIYEGTITALLLDLDSAPFERARRLAGEALRAAGL</sequence>
<accession>A0ABN3FMG7</accession>
<reference evidence="1 2" key="1">
    <citation type="journal article" date="2019" name="Int. J. Syst. Evol. Microbiol.">
        <title>The Global Catalogue of Microorganisms (GCM) 10K type strain sequencing project: providing services to taxonomists for standard genome sequencing and annotation.</title>
        <authorList>
            <consortium name="The Broad Institute Genomics Platform"/>
            <consortium name="The Broad Institute Genome Sequencing Center for Infectious Disease"/>
            <person name="Wu L."/>
            <person name="Ma J."/>
        </authorList>
    </citation>
    <scope>NUCLEOTIDE SEQUENCE [LARGE SCALE GENOMIC DNA]</scope>
    <source>
        <strain evidence="1 2">JCM 16221</strain>
    </source>
</reference>
<comment type="caution">
    <text evidence="1">The sequence shown here is derived from an EMBL/GenBank/DDBJ whole genome shotgun (WGS) entry which is preliminary data.</text>
</comment>
<gene>
    <name evidence="1" type="ORF">GCM10009854_06280</name>
</gene>
<dbReference type="SUPFAM" id="SSF48498">
    <property type="entry name" value="Tetracyclin repressor-like, C-terminal domain"/>
    <property type="match status" value="1"/>
</dbReference>
<name>A0ABN3FMG7_9PSEU</name>
<protein>
    <recommendedName>
        <fullName evidence="3">TetR family transcriptional regulator</fullName>
    </recommendedName>
</protein>
<dbReference type="Gene3D" id="1.10.357.10">
    <property type="entry name" value="Tetracycline Repressor, domain 2"/>
    <property type="match status" value="1"/>
</dbReference>
<organism evidence="1 2">
    <name type="scientific">Saccharopolyspora halophila</name>
    <dbReference type="NCBI Taxonomy" id="405551"/>
    <lineage>
        <taxon>Bacteria</taxon>
        <taxon>Bacillati</taxon>
        <taxon>Actinomycetota</taxon>
        <taxon>Actinomycetes</taxon>
        <taxon>Pseudonocardiales</taxon>
        <taxon>Pseudonocardiaceae</taxon>
        <taxon>Saccharopolyspora</taxon>
    </lineage>
</organism>
<evidence type="ECO:0000313" key="1">
    <source>
        <dbReference type="EMBL" id="GAA2333597.1"/>
    </source>
</evidence>